<keyword evidence="5" id="KW-1185">Reference proteome</keyword>
<sequence>MPDGNIKNRVLNISKPVLKQYLQQYQEQEPCAASQMLQTLPSKMNNLPKQLRMTFEKMEFVRLDHRLMATPAAMPTRVTKRSVTMKFGILQDLSLRDAVVLCPRNHGPESIQDAKADGRLEMLALADADPDSAADALIVKPKLKASGQKSKVPEVASVLDDLKKKLADRKNGITEEKPEKDAVIPAPPLKRSIQEVVKCEEAKKPASVQKKPAQTKKSLPSKVKTPHVPKKQEPRPIPAWWNDKQELLKSFPEDTDKRFASRCYHFVKKNEMRKGVSKDLATLIAQRAHQEAKDRWLKLFPNA</sequence>
<evidence type="ECO:0000256" key="1">
    <source>
        <dbReference type="SAM" id="MobiDB-lite"/>
    </source>
</evidence>
<evidence type="ECO:0000313" key="2">
    <source>
        <dbReference type="EMBL" id="CAI3978151.1"/>
    </source>
</evidence>
<comment type="caution">
    <text evidence="2">The sequence shown here is derived from an EMBL/GenBank/DDBJ whole genome shotgun (WGS) entry which is preliminary data.</text>
</comment>
<name>A0A9P1BRI5_9DINO</name>
<feature type="region of interest" description="Disordered" evidence="1">
    <location>
        <begin position="201"/>
        <end position="239"/>
    </location>
</feature>
<accession>A0A9P1BRI5</accession>
<protein>
    <submittedName>
        <fullName evidence="2">Uncharacterized protein</fullName>
    </submittedName>
</protein>
<dbReference type="EMBL" id="CAMXCT020001191">
    <property type="protein sequence ID" value="CAL1141053.1"/>
    <property type="molecule type" value="Genomic_DNA"/>
</dbReference>
<evidence type="ECO:0000313" key="4">
    <source>
        <dbReference type="EMBL" id="CAL4765463.1"/>
    </source>
</evidence>
<evidence type="ECO:0000313" key="5">
    <source>
        <dbReference type="Proteomes" id="UP001152797"/>
    </source>
</evidence>
<reference evidence="4 5" key="2">
    <citation type="submission" date="2024-05" db="EMBL/GenBank/DDBJ databases">
        <authorList>
            <person name="Chen Y."/>
            <person name="Shah S."/>
            <person name="Dougan E. K."/>
            <person name="Thang M."/>
            <person name="Chan C."/>
        </authorList>
    </citation>
    <scope>NUCLEOTIDE SEQUENCE [LARGE SCALE GENOMIC DNA]</scope>
</reference>
<gene>
    <name evidence="3" type="ORF">C1SCF055_LOCUS14932</name>
    <name evidence="2" type="ORF">C1SCF055_LOCUS6224</name>
</gene>
<evidence type="ECO:0000313" key="3">
    <source>
        <dbReference type="EMBL" id="CAI3987678.1"/>
    </source>
</evidence>
<proteinExistence type="predicted"/>
<reference evidence="2" key="1">
    <citation type="submission" date="2022-10" db="EMBL/GenBank/DDBJ databases">
        <authorList>
            <person name="Chen Y."/>
            <person name="Dougan E. K."/>
            <person name="Chan C."/>
            <person name="Rhodes N."/>
            <person name="Thang M."/>
        </authorList>
    </citation>
    <scope>NUCLEOTIDE SEQUENCE</scope>
</reference>
<dbReference type="EMBL" id="CAMXCT030001191">
    <property type="protein sequence ID" value="CAL4774990.1"/>
    <property type="molecule type" value="Genomic_DNA"/>
</dbReference>
<dbReference type="AlphaFoldDB" id="A0A9P1BRI5"/>
<dbReference type="EMBL" id="CAMXCT020000391">
    <property type="protein sequence ID" value="CAL1131526.1"/>
    <property type="molecule type" value="Genomic_DNA"/>
</dbReference>
<organism evidence="2">
    <name type="scientific">Cladocopium goreaui</name>
    <dbReference type="NCBI Taxonomy" id="2562237"/>
    <lineage>
        <taxon>Eukaryota</taxon>
        <taxon>Sar</taxon>
        <taxon>Alveolata</taxon>
        <taxon>Dinophyceae</taxon>
        <taxon>Suessiales</taxon>
        <taxon>Symbiodiniaceae</taxon>
        <taxon>Cladocopium</taxon>
    </lineage>
</organism>
<dbReference type="EMBL" id="CAMXCT010000391">
    <property type="protein sequence ID" value="CAI3978151.1"/>
    <property type="molecule type" value="Genomic_DNA"/>
</dbReference>
<dbReference type="Proteomes" id="UP001152797">
    <property type="component" value="Unassembled WGS sequence"/>
</dbReference>
<dbReference type="EMBL" id="CAMXCT030000391">
    <property type="protein sequence ID" value="CAL4765463.1"/>
    <property type="molecule type" value="Genomic_DNA"/>
</dbReference>
<dbReference type="EMBL" id="CAMXCT010001191">
    <property type="protein sequence ID" value="CAI3987678.1"/>
    <property type="molecule type" value="Genomic_DNA"/>
</dbReference>